<gene>
    <name evidence="5" type="ORF">CWE11_02230</name>
</gene>
<evidence type="ECO:0000256" key="2">
    <source>
        <dbReference type="SAM" id="Coils"/>
    </source>
</evidence>
<dbReference type="PANTHER" id="PTHR30469:SF16">
    <property type="entry name" value="HAE1 FAMILY EFFLUX PUMP MFP COMPONENT"/>
    <property type="match status" value="1"/>
</dbReference>
<dbReference type="InterPro" id="IPR058792">
    <property type="entry name" value="Beta-barrel_RND_2"/>
</dbReference>
<dbReference type="GO" id="GO:1990281">
    <property type="term" value="C:efflux pump complex"/>
    <property type="evidence" value="ECO:0007669"/>
    <property type="project" value="TreeGrafter"/>
</dbReference>
<evidence type="ECO:0000256" key="3">
    <source>
        <dbReference type="SAM" id="SignalP"/>
    </source>
</evidence>
<accession>A0A432WSE1</accession>
<comment type="similarity">
    <text evidence="1">Belongs to the membrane fusion protein (MFP) (TC 8.A.1) family.</text>
</comment>
<dbReference type="Proteomes" id="UP000288405">
    <property type="component" value="Unassembled WGS sequence"/>
</dbReference>
<dbReference type="Gene3D" id="2.40.30.170">
    <property type="match status" value="1"/>
</dbReference>
<reference evidence="5 6" key="1">
    <citation type="journal article" date="2011" name="Front. Microbiol.">
        <title>Genomic signatures of strain selection and enhancement in Bacillus atrophaeus var. globigii, a historical biowarfare simulant.</title>
        <authorList>
            <person name="Gibbons H.S."/>
            <person name="Broomall S.M."/>
            <person name="McNew L.A."/>
            <person name="Daligault H."/>
            <person name="Chapman C."/>
            <person name="Bruce D."/>
            <person name="Karavis M."/>
            <person name="Krepps M."/>
            <person name="McGregor P.A."/>
            <person name="Hong C."/>
            <person name="Park K.H."/>
            <person name="Akmal A."/>
            <person name="Feldman A."/>
            <person name="Lin J.S."/>
            <person name="Chang W.E."/>
            <person name="Higgs B.W."/>
            <person name="Demirev P."/>
            <person name="Lindquist J."/>
            <person name="Liem A."/>
            <person name="Fochler E."/>
            <person name="Read T.D."/>
            <person name="Tapia R."/>
            <person name="Johnson S."/>
            <person name="Bishop-Lilly K.A."/>
            <person name="Detter C."/>
            <person name="Han C."/>
            <person name="Sozhamannan S."/>
            <person name="Rosenzweig C.N."/>
            <person name="Skowronski E.W."/>
        </authorList>
    </citation>
    <scope>NUCLEOTIDE SEQUENCE [LARGE SCALE GENOMIC DNA]</scope>
    <source>
        <strain evidence="5 6">GYP-17</strain>
    </source>
</reference>
<dbReference type="PANTHER" id="PTHR30469">
    <property type="entry name" value="MULTIDRUG RESISTANCE PROTEIN MDTA"/>
    <property type="match status" value="1"/>
</dbReference>
<feature type="domain" description="CusB-like beta-barrel" evidence="4">
    <location>
        <begin position="184"/>
        <end position="257"/>
    </location>
</feature>
<sequence>MGIFLFLSLAVLFLPLKADAEEGTLVLVKPLTFEQEEQRVDVVGSARAVRSVELFPSASDFAREVNIQPGTWVEEGALLLRLDDRRQTVNRARARIELADAERSYERLRLSREQGSIPQSDLDDAETQLELRRVELQQAEIEWQDRRVEAPFRGVVGITDVEPGDRVTEQMRVTTIDDRSSLFIDFRVPESALHILQSNPEVRVVPWQRASNGLEATIVEIDSRVDERSRMVRVRALLENEDDTFRPGMSFRVQMSARGAEYAVIPEAALMWGATEAFVWVVRQEGEAYYATRVDVEVRQRRSGRVLVAGDFGENETLIVEGVQSLRADMRLRFTDDSEFAQ</sequence>
<feature type="chain" id="PRO_5018980377" evidence="3">
    <location>
        <begin position="21"/>
        <end position="342"/>
    </location>
</feature>
<keyword evidence="6" id="KW-1185">Reference proteome</keyword>
<evidence type="ECO:0000313" key="6">
    <source>
        <dbReference type="Proteomes" id="UP000288405"/>
    </source>
</evidence>
<dbReference type="InterPro" id="IPR006143">
    <property type="entry name" value="RND_pump_MFP"/>
</dbReference>
<feature type="signal peptide" evidence="3">
    <location>
        <begin position="1"/>
        <end position="20"/>
    </location>
</feature>
<feature type="coiled-coil region" evidence="2">
    <location>
        <begin position="82"/>
        <end position="142"/>
    </location>
</feature>
<keyword evidence="3" id="KW-0732">Signal</keyword>
<keyword evidence="2" id="KW-0175">Coiled coil</keyword>
<dbReference type="EMBL" id="PIPM01000001">
    <property type="protein sequence ID" value="RUO36686.1"/>
    <property type="molecule type" value="Genomic_DNA"/>
</dbReference>
<dbReference type="OrthoDB" id="9806939at2"/>
<evidence type="ECO:0000313" key="5">
    <source>
        <dbReference type="EMBL" id="RUO36686.1"/>
    </source>
</evidence>
<dbReference type="Gene3D" id="1.10.287.470">
    <property type="entry name" value="Helix hairpin bin"/>
    <property type="match status" value="1"/>
</dbReference>
<dbReference type="AlphaFoldDB" id="A0A432WSE1"/>
<dbReference type="Gene3D" id="2.40.420.20">
    <property type="match status" value="1"/>
</dbReference>
<protein>
    <submittedName>
        <fullName evidence="5">Efflux transporter periplasmic adaptor subunit</fullName>
    </submittedName>
</protein>
<dbReference type="Pfam" id="PF25954">
    <property type="entry name" value="Beta-barrel_RND_2"/>
    <property type="match status" value="1"/>
</dbReference>
<evidence type="ECO:0000256" key="1">
    <source>
        <dbReference type="ARBA" id="ARBA00009477"/>
    </source>
</evidence>
<proteinExistence type="inferred from homology"/>
<dbReference type="NCBIfam" id="TIGR01730">
    <property type="entry name" value="RND_mfp"/>
    <property type="match status" value="1"/>
</dbReference>
<dbReference type="GO" id="GO:0015562">
    <property type="term" value="F:efflux transmembrane transporter activity"/>
    <property type="evidence" value="ECO:0007669"/>
    <property type="project" value="TreeGrafter"/>
</dbReference>
<dbReference type="SUPFAM" id="SSF111369">
    <property type="entry name" value="HlyD-like secretion proteins"/>
    <property type="match status" value="1"/>
</dbReference>
<evidence type="ECO:0000259" key="4">
    <source>
        <dbReference type="Pfam" id="PF25954"/>
    </source>
</evidence>
<organism evidence="5 6">
    <name type="scientific">Aliidiomarina sanyensis</name>
    <dbReference type="NCBI Taxonomy" id="1249555"/>
    <lineage>
        <taxon>Bacteria</taxon>
        <taxon>Pseudomonadati</taxon>
        <taxon>Pseudomonadota</taxon>
        <taxon>Gammaproteobacteria</taxon>
        <taxon>Alteromonadales</taxon>
        <taxon>Idiomarinaceae</taxon>
        <taxon>Aliidiomarina</taxon>
    </lineage>
</organism>
<name>A0A432WSE1_9GAMM</name>
<dbReference type="Gene3D" id="2.40.50.100">
    <property type="match status" value="1"/>
</dbReference>
<comment type="caution">
    <text evidence="5">The sequence shown here is derived from an EMBL/GenBank/DDBJ whole genome shotgun (WGS) entry which is preliminary data.</text>
</comment>